<accession>A0A0C9TTQ4</accession>
<evidence type="ECO:0000313" key="2">
    <source>
        <dbReference type="EMBL" id="KIJ33743.1"/>
    </source>
</evidence>
<organism evidence="2 3">
    <name type="scientific">Sphaerobolus stellatus (strain SS14)</name>
    <dbReference type="NCBI Taxonomy" id="990650"/>
    <lineage>
        <taxon>Eukaryota</taxon>
        <taxon>Fungi</taxon>
        <taxon>Dikarya</taxon>
        <taxon>Basidiomycota</taxon>
        <taxon>Agaricomycotina</taxon>
        <taxon>Agaricomycetes</taxon>
        <taxon>Phallomycetidae</taxon>
        <taxon>Geastrales</taxon>
        <taxon>Sphaerobolaceae</taxon>
        <taxon>Sphaerobolus</taxon>
    </lineage>
</organism>
<dbReference type="AlphaFoldDB" id="A0A0C9TTQ4"/>
<feature type="transmembrane region" description="Helical" evidence="1">
    <location>
        <begin position="50"/>
        <end position="72"/>
    </location>
</feature>
<evidence type="ECO:0000313" key="3">
    <source>
        <dbReference type="Proteomes" id="UP000054279"/>
    </source>
</evidence>
<keyword evidence="3" id="KW-1185">Reference proteome</keyword>
<gene>
    <name evidence="2" type="ORF">M422DRAFT_264195</name>
</gene>
<keyword evidence="1" id="KW-1133">Transmembrane helix</keyword>
<proteinExistence type="predicted"/>
<dbReference type="EMBL" id="KN837208">
    <property type="protein sequence ID" value="KIJ33743.1"/>
    <property type="molecule type" value="Genomic_DNA"/>
</dbReference>
<reference evidence="2 3" key="1">
    <citation type="submission" date="2014-06" db="EMBL/GenBank/DDBJ databases">
        <title>Evolutionary Origins and Diversification of the Mycorrhizal Mutualists.</title>
        <authorList>
            <consortium name="DOE Joint Genome Institute"/>
            <consortium name="Mycorrhizal Genomics Consortium"/>
            <person name="Kohler A."/>
            <person name="Kuo A."/>
            <person name="Nagy L.G."/>
            <person name="Floudas D."/>
            <person name="Copeland A."/>
            <person name="Barry K.W."/>
            <person name="Cichocki N."/>
            <person name="Veneault-Fourrey C."/>
            <person name="LaButti K."/>
            <person name="Lindquist E.A."/>
            <person name="Lipzen A."/>
            <person name="Lundell T."/>
            <person name="Morin E."/>
            <person name="Murat C."/>
            <person name="Riley R."/>
            <person name="Ohm R."/>
            <person name="Sun H."/>
            <person name="Tunlid A."/>
            <person name="Henrissat B."/>
            <person name="Grigoriev I.V."/>
            <person name="Hibbett D.S."/>
            <person name="Martin F."/>
        </authorList>
    </citation>
    <scope>NUCLEOTIDE SEQUENCE [LARGE SCALE GENOMIC DNA]</scope>
    <source>
        <strain evidence="2 3">SS14</strain>
    </source>
</reference>
<keyword evidence="1" id="KW-0472">Membrane</keyword>
<protein>
    <submittedName>
        <fullName evidence="2">Unplaced genomic scaffold SPHSTscaffold_133, whole genome shotgun sequence</fullName>
    </submittedName>
</protein>
<dbReference type="HOGENOM" id="CLU_2039532_0_0_1"/>
<sequence>MRNQTDSCWTAFSKKIENAYIIDKGMKTVTEVNFDPKNVVKSSIVKQYKFAGIFWIMILLPFVELTTSMFSVSSGSIEVLSLAGRSGKAAVVQEYAYVANLASRGIRTDGAQTTVFATYVF</sequence>
<evidence type="ECO:0000256" key="1">
    <source>
        <dbReference type="SAM" id="Phobius"/>
    </source>
</evidence>
<name>A0A0C9TTQ4_SPHS4</name>
<keyword evidence="1" id="KW-0812">Transmembrane</keyword>
<dbReference type="Proteomes" id="UP000054279">
    <property type="component" value="Unassembled WGS sequence"/>
</dbReference>